<protein>
    <submittedName>
        <fullName evidence="10">Sugar ABC transporter permease</fullName>
    </submittedName>
</protein>
<dbReference type="EMBL" id="CP021422">
    <property type="protein sequence ID" value="ASB41352.1"/>
    <property type="molecule type" value="Genomic_DNA"/>
</dbReference>
<evidence type="ECO:0000313" key="11">
    <source>
        <dbReference type="Proteomes" id="UP000196710"/>
    </source>
</evidence>
<dbReference type="RefSeq" id="WP_066540304.1">
    <property type="nucleotide sequence ID" value="NZ_CAJTCQ010000010.1"/>
</dbReference>
<feature type="transmembrane region" description="Helical" evidence="7">
    <location>
        <begin position="95"/>
        <end position="119"/>
    </location>
</feature>
<dbReference type="SUPFAM" id="SSF161098">
    <property type="entry name" value="MetI-like"/>
    <property type="match status" value="1"/>
</dbReference>
<reference evidence="11" key="2">
    <citation type="submission" date="2017-05" db="EMBL/GenBank/DDBJ databases">
        <title>Improved OligoMM genomes.</title>
        <authorList>
            <person name="Garzetti D."/>
        </authorList>
    </citation>
    <scope>NUCLEOTIDE SEQUENCE [LARGE SCALE GENOMIC DNA]</scope>
    <source>
        <strain evidence="11">KB18</strain>
    </source>
</reference>
<reference evidence="9" key="1">
    <citation type="journal article" date="2017" name="Genome Announc.">
        <title>High-Quality Whole-Genome Sequences of the Oligo-Mouse-Microbiota Bacterial Community.</title>
        <authorList>
            <person name="Garzetti D."/>
            <person name="Brugiroux S."/>
            <person name="Bunk B."/>
            <person name="Pukall R."/>
            <person name="McCoy K.D."/>
            <person name="Macpherson A.J."/>
            <person name="Stecher B."/>
        </authorList>
    </citation>
    <scope>NUCLEOTIDE SEQUENCE</scope>
    <source>
        <strain evidence="9">KB18</strain>
    </source>
</reference>
<keyword evidence="11" id="KW-1185">Reference proteome</keyword>
<dbReference type="Gene3D" id="1.10.3720.10">
    <property type="entry name" value="MetI-like"/>
    <property type="match status" value="1"/>
</dbReference>
<dbReference type="PANTHER" id="PTHR43227">
    <property type="entry name" value="BLL4140 PROTEIN"/>
    <property type="match status" value="1"/>
</dbReference>
<keyword evidence="3" id="KW-1003">Cell membrane</keyword>
<dbReference type="PANTHER" id="PTHR43227:SF11">
    <property type="entry name" value="BLL4140 PROTEIN"/>
    <property type="match status" value="1"/>
</dbReference>
<dbReference type="EMBL" id="CP065321">
    <property type="protein sequence ID" value="QQR30616.1"/>
    <property type="molecule type" value="Genomic_DNA"/>
</dbReference>
<dbReference type="Proteomes" id="UP000196710">
    <property type="component" value="Chromosome"/>
</dbReference>
<proteinExistence type="inferred from homology"/>
<evidence type="ECO:0000256" key="2">
    <source>
        <dbReference type="ARBA" id="ARBA00022448"/>
    </source>
</evidence>
<dbReference type="Pfam" id="PF00528">
    <property type="entry name" value="BPD_transp_1"/>
    <property type="match status" value="1"/>
</dbReference>
<evidence type="ECO:0000256" key="7">
    <source>
        <dbReference type="RuleBase" id="RU363032"/>
    </source>
</evidence>
<dbReference type="InterPro" id="IPR035906">
    <property type="entry name" value="MetI-like_sf"/>
</dbReference>
<dbReference type="PROSITE" id="PS50928">
    <property type="entry name" value="ABC_TM1"/>
    <property type="match status" value="1"/>
</dbReference>
<dbReference type="GO" id="GO:0055085">
    <property type="term" value="P:transmembrane transport"/>
    <property type="evidence" value="ECO:0007669"/>
    <property type="project" value="InterPro"/>
</dbReference>
<dbReference type="InterPro" id="IPR000515">
    <property type="entry name" value="MetI-like"/>
</dbReference>
<feature type="transmembrane region" description="Helical" evidence="7">
    <location>
        <begin position="30"/>
        <end position="49"/>
    </location>
</feature>
<keyword evidence="2 7" id="KW-0813">Transport</keyword>
<evidence type="ECO:0000256" key="1">
    <source>
        <dbReference type="ARBA" id="ARBA00004651"/>
    </source>
</evidence>
<evidence type="ECO:0000313" key="10">
    <source>
        <dbReference type="EMBL" id="QQR30616.1"/>
    </source>
</evidence>
<feature type="transmembrane region" description="Helical" evidence="7">
    <location>
        <begin position="131"/>
        <end position="150"/>
    </location>
</feature>
<evidence type="ECO:0000313" key="9">
    <source>
        <dbReference type="EMBL" id="ASB41352.1"/>
    </source>
</evidence>
<dbReference type="InterPro" id="IPR050809">
    <property type="entry name" value="UgpAE/MalFG_permease"/>
</dbReference>
<organism evidence="10 12">
    <name type="scientific">Acutalibacter muris</name>
    <dbReference type="NCBI Taxonomy" id="1796620"/>
    <lineage>
        <taxon>Bacteria</taxon>
        <taxon>Bacillati</taxon>
        <taxon>Bacillota</taxon>
        <taxon>Clostridia</taxon>
        <taxon>Eubacteriales</taxon>
        <taxon>Acutalibacteraceae</taxon>
        <taxon>Acutalibacter</taxon>
    </lineage>
</organism>
<feature type="transmembrane region" description="Helical" evidence="7">
    <location>
        <begin position="225"/>
        <end position="244"/>
    </location>
</feature>
<accession>A0A1Z2XSC5</accession>
<dbReference type="GO" id="GO:0005886">
    <property type="term" value="C:plasma membrane"/>
    <property type="evidence" value="ECO:0007669"/>
    <property type="project" value="UniProtKB-SubCell"/>
</dbReference>
<reference evidence="10 12" key="3">
    <citation type="submission" date="2020-11" db="EMBL/GenBank/DDBJ databases">
        <title>Closed and high quality bacterial genomes of the OMM12 community.</title>
        <authorList>
            <person name="Marbouty M."/>
            <person name="Lamy-Besnier Q."/>
            <person name="Debarbieux L."/>
            <person name="Koszul R."/>
        </authorList>
    </citation>
    <scope>NUCLEOTIDE SEQUENCE [LARGE SCALE GENOMIC DNA]</scope>
    <source>
        <strain evidence="10 12">KB18</strain>
    </source>
</reference>
<feature type="domain" description="ABC transmembrane type-1" evidence="8">
    <location>
        <begin position="91"/>
        <end position="305"/>
    </location>
</feature>
<comment type="similarity">
    <text evidence="7">Belongs to the binding-protein-dependent transport system permease family.</text>
</comment>
<sequence>MKKPAGALGAAVIEKPPFALRLKRDMRANWSIYLMALPFLAYFIIFHYIPMGGVLMAFQDFSIKKGIFGSRWVGMQQFETFFNSPYFTRTLTNTLLISFYGLLFSFPFPIIFALCLNEVRNKHFKKITQTISYLPYFISVVVVVAILTDFSKANGVLTQMAAALGDDGGALISRPEWFRTLYIGSNMWQHLGYNSIIFISALASIDPELYEAAVIDGAGRWKQTLYITLPGIVSTIVVLLILRLGQIMSVGYEKIILMYGPATYETADVISSYMYRVGIQDSNYSYSTAINLFNSVINFIILFVANAFSRRISETSLW</sequence>
<evidence type="ECO:0000256" key="4">
    <source>
        <dbReference type="ARBA" id="ARBA00022692"/>
    </source>
</evidence>
<feature type="transmembrane region" description="Helical" evidence="7">
    <location>
        <begin position="284"/>
        <end position="308"/>
    </location>
</feature>
<dbReference type="KEGG" id="amur:ADH66_12210"/>
<evidence type="ECO:0000256" key="3">
    <source>
        <dbReference type="ARBA" id="ARBA00022475"/>
    </source>
</evidence>
<comment type="subcellular location">
    <subcellularLocation>
        <location evidence="1 7">Cell membrane</location>
        <topology evidence="1 7">Multi-pass membrane protein</topology>
    </subcellularLocation>
</comment>
<evidence type="ECO:0000256" key="6">
    <source>
        <dbReference type="ARBA" id="ARBA00023136"/>
    </source>
</evidence>
<gene>
    <name evidence="9" type="ORF">ADH66_12210</name>
    <name evidence="10" type="ORF">I5Q82_02520</name>
</gene>
<evidence type="ECO:0000313" key="12">
    <source>
        <dbReference type="Proteomes" id="UP000596035"/>
    </source>
</evidence>
<dbReference type="CDD" id="cd06261">
    <property type="entry name" value="TM_PBP2"/>
    <property type="match status" value="1"/>
</dbReference>
<keyword evidence="5 7" id="KW-1133">Transmembrane helix</keyword>
<name>A0A1Z2XSC5_9FIRM</name>
<keyword evidence="4 7" id="KW-0812">Transmembrane</keyword>
<feature type="transmembrane region" description="Helical" evidence="7">
    <location>
        <begin position="187"/>
        <end position="205"/>
    </location>
</feature>
<dbReference type="Proteomes" id="UP000596035">
    <property type="component" value="Chromosome"/>
</dbReference>
<evidence type="ECO:0000256" key="5">
    <source>
        <dbReference type="ARBA" id="ARBA00022989"/>
    </source>
</evidence>
<dbReference type="AlphaFoldDB" id="A0A1Z2XSC5"/>
<keyword evidence="6 7" id="KW-0472">Membrane</keyword>
<evidence type="ECO:0000259" key="8">
    <source>
        <dbReference type="PROSITE" id="PS50928"/>
    </source>
</evidence>